<evidence type="ECO:0000256" key="4">
    <source>
        <dbReference type="ARBA" id="ARBA00023163"/>
    </source>
</evidence>
<evidence type="ECO:0000256" key="3">
    <source>
        <dbReference type="ARBA" id="ARBA00023125"/>
    </source>
</evidence>
<protein>
    <submittedName>
        <fullName evidence="6">LysR family transcriptional regulator</fullName>
    </submittedName>
</protein>
<dbReference type="PANTHER" id="PTHR30537:SF26">
    <property type="entry name" value="GLYCINE CLEAVAGE SYSTEM TRANSCRIPTIONAL ACTIVATOR"/>
    <property type="match status" value="1"/>
</dbReference>
<evidence type="ECO:0000313" key="6">
    <source>
        <dbReference type="EMBL" id="RLL62109.1"/>
    </source>
</evidence>
<keyword evidence="7" id="KW-1185">Reference proteome</keyword>
<dbReference type="AlphaFoldDB" id="A0A421BJE8"/>
<gene>
    <name evidence="6" type="ORF">DYS74_17185</name>
</gene>
<dbReference type="InterPro" id="IPR036388">
    <property type="entry name" value="WH-like_DNA-bd_sf"/>
</dbReference>
<dbReference type="CDD" id="cd08432">
    <property type="entry name" value="PBP2_GcdR_TrpI_HvrB_AmpR_like"/>
    <property type="match status" value="1"/>
</dbReference>
<dbReference type="SUPFAM" id="SSF46785">
    <property type="entry name" value="Winged helix' DNA-binding domain"/>
    <property type="match status" value="1"/>
</dbReference>
<comment type="caution">
    <text evidence="6">The sequence shown here is derived from an EMBL/GenBank/DDBJ whole genome shotgun (WGS) entry which is preliminary data.</text>
</comment>
<evidence type="ECO:0000259" key="5">
    <source>
        <dbReference type="PROSITE" id="PS50931"/>
    </source>
</evidence>
<sequence>MRRFLPSLSALLAFESAGRHGSFTKAAEDLAITQSGVSRQIGNLETFLGVRLFERIGSRIVLTNAGGAYLKEISRLLDEIERASIDTVRGRKLDDRLLICAHPTLSSRWLTPRLQGFLTAHPAVMIEITTATQGLDFEATEVDIAILRGRGSWRGAISYELFKEEIAVVASPRLIPRGETPATLDFGATPTLQNASRSDLWLTWLRQSRVPHSGAIQGPRLPHSELLISAAVNGLGLAVVPVPYVEAELARGELWMPFGPPVPTEDSYWVVYPEHRSDNAAAMQFRSWLQRHARRPAGGERG</sequence>
<dbReference type="RefSeq" id="WP_121534893.1">
    <property type="nucleotide sequence ID" value="NZ_RCHI01000024.1"/>
</dbReference>
<name>A0A421BJE8_9RHOB</name>
<dbReference type="Gene3D" id="3.40.190.10">
    <property type="entry name" value="Periplasmic binding protein-like II"/>
    <property type="match status" value="2"/>
</dbReference>
<dbReference type="PRINTS" id="PR00039">
    <property type="entry name" value="HTHLYSR"/>
</dbReference>
<reference evidence="6 7" key="1">
    <citation type="submission" date="2018-10" db="EMBL/GenBank/DDBJ databases">
        <title>Rhodobacter sp . BO-81.</title>
        <authorList>
            <person name="Im W.T."/>
        </authorList>
    </citation>
    <scope>NUCLEOTIDE SEQUENCE [LARGE SCALE GENOMIC DNA]</scope>
    <source>
        <strain evidence="6 7">BO-81</strain>
    </source>
</reference>
<evidence type="ECO:0000256" key="2">
    <source>
        <dbReference type="ARBA" id="ARBA00023015"/>
    </source>
</evidence>
<proteinExistence type="inferred from homology"/>
<keyword evidence="4" id="KW-0804">Transcription</keyword>
<feature type="domain" description="HTH lysR-type" evidence="5">
    <location>
        <begin position="6"/>
        <end position="63"/>
    </location>
</feature>
<dbReference type="Gene3D" id="1.10.10.10">
    <property type="entry name" value="Winged helix-like DNA-binding domain superfamily/Winged helix DNA-binding domain"/>
    <property type="match status" value="1"/>
</dbReference>
<dbReference type="PANTHER" id="PTHR30537">
    <property type="entry name" value="HTH-TYPE TRANSCRIPTIONAL REGULATOR"/>
    <property type="match status" value="1"/>
</dbReference>
<dbReference type="FunFam" id="1.10.10.10:FF:000001">
    <property type="entry name" value="LysR family transcriptional regulator"/>
    <property type="match status" value="1"/>
</dbReference>
<accession>A0A421BJE8</accession>
<dbReference type="Pfam" id="PF00126">
    <property type="entry name" value="HTH_1"/>
    <property type="match status" value="1"/>
</dbReference>
<evidence type="ECO:0000313" key="7">
    <source>
        <dbReference type="Proteomes" id="UP000279673"/>
    </source>
</evidence>
<dbReference type="PROSITE" id="PS50931">
    <property type="entry name" value="HTH_LYSR"/>
    <property type="match status" value="1"/>
</dbReference>
<dbReference type="Pfam" id="PF03466">
    <property type="entry name" value="LysR_substrate"/>
    <property type="match status" value="1"/>
</dbReference>
<comment type="similarity">
    <text evidence="1">Belongs to the LysR transcriptional regulatory family.</text>
</comment>
<dbReference type="InterPro" id="IPR000847">
    <property type="entry name" value="LysR_HTH_N"/>
</dbReference>
<keyword evidence="2" id="KW-0805">Transcription regulation</keyword>
<dbReference type="SUPFAM" id="SSF53850">
    <property type="entry name" value="Periplasmic binding protein-like II"/>
    <property type="match status" value="1"/>
</dbReference>
<dbReference type="GO" id="GO:0003700">
    <property type="term" value="F:DNA-binding transcription factor activity"/>
    <property type="evidence" value="ECO:0007669"/>
    <property type="project" value="InterPro"/>
</dbReference>
<dbReference type="Proteomes" id="UP000279673">
    <property type="component" value="Unassembled WGS sequence"/>
</dbReference>
<dbReference type="InterPro" id="IPR058163">
    <property type="entry name" value="LysR-type_TF_proteobact-type"/>
</dbReference>
<dbReference type="InterPro" id="IPR005119">
    <property type="entry name" value="LysR_subst-bd"/>
</dbReference>
<keyword evidence="3" id="KW-0238">DNA-binding</keyword>
<evidence type="ECO:0000256" key="1">
    <source>
        <dbReference type="ARBA" id="ARBA00009437"/>
    </source>
</evidence>
<dbReference type="GO" id="GO:0006351">
    <property type="term" value="P:DNA-templated transcription"/>
    <property type="evidence" value="ECO:0007669"/>
    <property type="project" value="TreeGrafter"/>
</dbReference>
<dbReference type="EMBL" id="RCHI01000024">
    <property type="protein sequence ID" value="RLL62109.1"/>
    <property type="molecule type" value="Genomic_DNA"/>
</dbReference>
<dbReference type="GO" id="GO:0043565">
    <property type="term" value="F:sequence-specific DNA binding"/>
    <property type="evidence" value="ECO:0007669"/>
    <property type="project" value="TreeGrafter"/>
</dbReference>
<organism evidence="6 7">
    <name type="scientific">Paenirhodobacter hankyongi</name>
    <dbReference type="NCBI Taxonomy" id="2294033"/>
    <lineage>
        <taxon>Bacteria</taxon>
        <taxon>Pseudomonadati</taxon>
        <taxon>Pseudomonadota</taxon>
        <taxon>Alphaproteobacteria</taxon>
        <taxon>Rhodobacterales</taxon>
        <taxon>Rhodobacter group</taxon>
        <taxon>Paenirhodobacter</taxon>
    </lineage>
</organism>
<dbReference type="InterPro" id="IPR036390">
    <property type="entry name" value="WH_DNA-bd_sf"/>
</dbReference>